<dbReference type="Gene3D" id="3.40.50.300">
    <property type="entry name" value="P-loop containing nucleotide triphosphate hydrolases"/>
    <property type="match status" value="1"/>
</dbReference>
<dbReference type="STRING" id="797419.SAMN05216556_10371"/>
<dbReference type="InterPro" id="IPR050238">
    <property type="entry name" value="DNA_Rep/Repair_Clamp_Loader"/>
</dbReference>
<organism evidence="1 2">
    <name type="scientific">Aequorivita viscosa</name>
    <dbReference type="NCBI Taxonomy" id="797419"/>
    <lineage>
        <taxon>Bacteria</taxon>
        <taxon>Pseudomonadati</taxon>
        <taxon>Bacteroidota</taxon>
        <taxon>Flavobacteriia</taxon>
        <taxon>Flavobacteriales</taxon>
        <taxon>Flavobacteriaceae</taxon>
        <taxon>Aequorivita</taxon>
    </lineage>
</organism>
<dbReference type="Proteomes" id="UP000184172">
    <property type="component" value="Unassembled WGS sequence"/>
</dbReference>
<dbReference type="AlphaFoldDB" id="A0A1M6BWE4"/>
<proteinExistence type="predicted"/>
<evidence type="ECO:0000313" key="1">
    <source>
        <dbReference type="EMBL" id="SHI52987.1"/>
    </source>
</evidence>
<dbReference type="PANTHER" id="PTHR11669">
    <property type="entry name" value="REPLICATION FACTOR C / DNA POLYMERASE III GAMMA-TAU SUBUNIT"/>
    <property type="match status" value="1"/>
</dbReference>
<dbReference type="GO" id="GO:0006261">
    <property type="term" value="P:DNA-templated DNA replication"/>
    <property type="evidence" value="ECO:0007669"/>
    <property type="project" value="TreeGrafter"/>
</dbReference>
<keyword evidence="2" id="KW-1185">Reference proteome</keyword>
<dbReference type="SUPFAM" id="SSF52540">
    <property type="entry name" value="P-loop containing nucleoside triphosphate hydrolases"/>
    <property type="match status" value="1"/>
</dbReference>
<dbReference type="EMBL" id="FQYV01000003">
    <property type="protein sequence ID" value="SHI52987.1"/>
    <property type="molecule type" value="Genomic_DNA"/>
</dbReference>
<dbReference type="PANTHER" id="PTHR11669:SF8">
    <property type="entry name" value="DNA POLYMERASE III SUBUNIT DELTA"/>
    <property type="match status" value="1"/>
</dbReference>
<gene>
    <name evidence="1" type="ORF">SAMN04487908_10371</name>
</gene>
<dbReference type="InterPro" id="IPR027417">
    <property type="entry name" value="P-loop_NTPase"/>
</dbReference>
<reference evidence="2" key="1">
    <citation type="submission" date="2016-11" db="EMBL/GenBank/DDBJ databases">
        <authorList>
            <person name="Varghese N."/>
            <person name="Submissions S."/>
        </authorList>
    </citation>
    <scope>NUCLEOTIDE SEQUENCE [LARGE SCALE GENOMIC DNA]</scope>
    <source>
        <strain evidence="2">DSM 26349</strain>
    </source>
</reference>
<sequence>MRMDFSEVIGNQHLKAHLSTTVENGRIPHAQLFCGINGSGLLPMALAYASELLSRQFEKGSPEYIQSKNKVSRLAHPDLHFVYPVNTSDIVKKNAISDNYADQWRKFVLENPYASLFEWLQNLGIEKKQGNISKYEAEQISKKLSLKAFEGGYKVMIIWMAENMNSECSNKILKLIEEPSNKTVLLLLTENEGKILTTIHSRCQKLHFPLLSEADIAEGLVKNLKVQETIALQTSRRARGDYNKALQLLQESGEDQIFEKWFISWVRTAFRAKGNKGAINNLLDWSDELASQGRETQKKFLAYCLEVFRQAMLQNYQADSLTFFIASDQSFSLSKFSPFVHQNNIFEITAALEEASYHIERNGNGKIIFTDLSIKLTRLIHTRELV</sequence>
<evidence type="ECO:0000313" key="2">
    <source>
        <dbReference type="Proteomes" id="UP000184172"/>
    </source>
</evidence>
<protein>
    <submittedName>
        <fullName evidence="1">DNA polymerase-3 subunit delta</fullName>
    </submittedName>
</protein>
<accession>A0A1M6BWE4</accession>
<dbReference type="Pfam" id="PF13177">
    <property type="entry name" value="DNA_pol3_delta2"/>
    <property type="match status" value="1"/>
</dbReference>
<name>A0A1M6BWE4_9FLAO</name>